<dbReference type="Gene3D" id="3.30.70.20">
    <property type="match status" value="1"/>
</dbReference>
<evidence type="ECO:0000256" key="2">
    <source>
        <dbReference type="ARBA" id="ARBA00023004"/>
    </source>
</evidence>
<keyword evidence="1" id="KW-0479">Metal-binding</keyword>
<proteinExistence type="predicted"/>
<dbReference type="Pfam" id="PF12838">
    <property type="entry name" value="Fer4_7"/>
    <property type="match status" value="1"/>
</dbReference>
<keyword evidence="3" id="KW-0411">Iron-sulfur</keyword>
<keyword evidence="6" id="KW-1185">Reference proteome</keyword>
<dbReference type="PROSITE" id="PS51379">
    <property type="entry name" value="4FE4S_FER_2"/>
    <property type="match status" value="1"/>
</dbReference>
<evidence type="ECO:0000313" key="5">
    <source>
        <dbReference type="EMBL" id="UWZ86052.1"/>
    </source>
</evidence>
<reference evidence="5" key="1">
    <citation type="submission" date="2021-04" db="EMBL/GenBank/DDBJ databases">
        <title>Phylogenetic analysis of Acidobacteriaceae.</title>
        <authorList>
            <person name="Qiu L."/>
            <person name="Zhang Q."/>
        </authorList>
    </citation>
    <scope>NUCLEOTIDE SEQUENCE</scope>
    <source>
        <strain evidence="5">DSM 25168</strain>
    </source>
</reference>
<dbReference type="SUPFAM" id="SSF54862">
    <property type="entry name" value="4Fe-4S ferredoxins"/>
    <property type="match status" value="1"/>
</dbReference>
<dbReference type="InterPro" id="IPR017900">
    <property type="entry name" value="4Fe4S_Fe_S_CS"/>
</dbReference>
<dbReference type="EMBL" id="CP093313">
    <property type="protein sequence ID" value="UWZ86052.1"/>
    <property type="molecule type" value="Genomic_DNA"/>
</dbReference>
<dbReference type="PROSITE" id="PS00198">
    <property type="entry name" value="4FE4S_FER_1"/>
    <property type="match status" value="1"/>
</dbReference>
<sequence>MAYVITDVCKKDFVCVEQCATAAIAPMQGDPKAGTVSQVYINPDECIDCGNCAAVCEPGAIFAESELPADKAHFAEKNRAYFN</sequence>
<dbReference type="GO" id="GO:0046872">
    <property type="term" value="F:metal ion binding"/>
    <property type="evidence" value="ECO:0007669"/>
    <property type="project" value="UniProtKB-KW"/>
</dbReference>
<protein>
    <submittedName>
        <fullName evidence="5">Ferredoxin family protein</fullName>
    </submittedName>
</protein>
<keyword evidence="2" id="KW-0408">Iron</keyword>
<evidence type="ECO:0000259" key="4">
    <source>
        <dbReference type="PROSITE" id="PS51379"/>
    </source>
</evidence>
<gene>
    <name evidence="5" type="ORF">MOP44_08915</name>
</gene>
<dbReference type="AlphaFoldDB" id="A0A9J7BT50"/>
<evidence type="ECO:0000256" key="1">
    <source>
        <dbReference type="ARBA" id="ARBA00022723"/>
    </source>
</evidence>
<name>A0A9J7BT50_9BACT</name>
<evidence type="ECO:0000256" key="3">
    <source>
        <dbReference type="ARBA" id="ARBA00023014"/>
    </source>
</evidence>
<accession>A0A9J7BT50</accession>
<dbReference type="InterPro" id="IPR017896">
    <property type="entry name" value="4Fe4S_Fe-S-bd"/>
</dbReference>
<dbReference type="KEGG" id="orp:MOP44_08915"/>
<dbReference type="Proteomes" id="UP001059380">
    <property type="component" value="Chromosome"/>
</dbReference>
<evidence type="ECO:0000313" key="6">
    <source>
        <dbReference type="Proteomes" id="UP001059380"/>
    </source>
</evidence>
<dbReference type="RefSeq" id="WP_260795695.1">
    <property type="nucleotide sequence ID" value="NZ_CP093313.1"/>
</dbReference>
<feature type="domain" description="4Fe-4S ferredoxin-type" evidence="4">
    <location>
        <begin position="37"/>
        <end position="66"/>
    </location>
</feature>
<dbReference type="GO" id="GO:0051536">
    <property type="term" value="F:iron-sulfur cluster binding"/>
    <property type="evidence" value="ECO:0007669"/>
    <property type="project" value="UniProtKB-KW"/>
</dbReference>
<organism evidence="5 6">
    <name type="scientific">Occallatibacter riparius</name>
    <dbReference type="NCBI Taxonomy" id="1002689"/>
    <lineage>
        <taxon>Bacteria</taxon>
        <taxon>Pseudomonadati</taxon>
        <taxon>Acidobacteriota</taxon>
        <taxon>Terriglobia</taxon>
        <taxon>Terriglobales</taxon>
        <taxon>Acidobacteriaceae</taxon>
        <taxon>Occallatibacter</taxon>
    </lineage>
</organism>